<dbReference type="InterPro" id="IPR001207">
    <property type="entry name" value="Transposase_mutator"/>
</dbReference>
<sequence length="64" mass="7418">MTDEMMNLRTLVEKTPDADLLREMIGFAAQRLMELEVEGQTGAAYGEKNPERLAQRNGYRDRTW</sequence>
<feature type="non-terminal residue" evidence="7">
    <location>
        <position position="64"/>
    </location>
</feature>
<dbReference type="Pfam" id="PF00872">
    <property type="entry name" value="Transposase_mut"/>
    <property type="match status" value="1"/>
</dbReference>
<feature type="compositionally biased region" description="Basic and acidic residues" evidence="6">
    <location>
        <begin position="48"/>
        <end position="64"/>
    </location>
</feature>
<protein>
    <submittedName>
        <fullName evidence="7">Transposase, Mutator family</fullName>
    </submittedName>
</protein>
<feature type="region of interest" description="Disordered" evidence="6">
    <location>
        <begin position="43"/>
        <end position="64"/>
    </location>
</feature>
<evidence type="ECO:0000313" key="8">
    <source>
        <dbReference type="Proteomes" id="UP000183174"/>
    </source>
</evidence>
<evidence type="ECO:0000313" key="7">
    <source>
        <dbReference type="EMBL" id="SCB53343.1"/>
    </source>
</evidence>
<dbReference type="Proteomes" id="UP000183174">
    <property type="component" value="Unassembled WGS sequence"/>
</dbReference>
<accession>A0A1C3XM52</accession>
<dbReference type="GO" id="GO:0004803">
    <property type="term" value="F:transposase activity"/>
    <property type="evidence" value="ECO:0007669"/>
    <property type="project" value="InterPro"/>
</dbReference>
<name>A0A1C3XM52_9BRAD</name>
<reference evidence="7 8" key="1">
    <citation type="submission" date="2016-08" db="EMBL/GenBank/DDBJ databases">
        <authorList>
            <person name="Seilhamer J.J."/>
        </authorList>
    </citation>
    <scope>NUCLEOTIDE SEQUENCE [LARGE SCALE GENOMIC DNA]</scope>
    <source>
        <strain evidence="7 8">CCBAU 10071</strain>
    </source>
</reference>
<organism evidence="7 8">
    <name type="scientific">Bradyrhizobium yuanmingense</name>
    <dbReference type="NCBI Taxonomy" id="108015"/>
    <lineage>
        <taxon>Bacteria</taxon>
        <taxon>Pseudomonadati</taxon>
        <taxon>Pseudomonadota</taxon>
        <taxon>Alphaproteobacteria</taxon>
        <taxon>Hyphomicrobiales</taxon>
        <taxon>Nitrobacteraceae</taxon>
        <taxon>Bradyrhizobium</taxon>
    </lineage>
</organism>
<evidence type="ECO:0000256" key="6">
    <source>
        <dbReference type="SAM" id="MobiDB-lite"/>
    </source>
</evidence>
<comment type="function">
    <text evidence="1">Required for the transposition of the insertion element.</text>
</comment>
<dbReference type="EMBL" id="FMAE01000059">
    <property type="protein sequence ID" value="SCB53343.1"/>
    <property type="molecule type" value="Genomic_DNA"/>
</dbReference>
<dbReference type="GO" id="GO:0006313">
    <property type="term" value="P:DNA transposition"/>
    <property type="evidence" value="ECO:0007669"/>
    <property type="project" value="InterPro"/>
</dbReference>
<keyword evidence="3" id="KW-0815">Transposition</keyword>
<comment type="similarity">
    <text evidence="2">Belongs to the transposase mutator family.</text>
</comment>
<keyword evidence="5" id="KW-0233">DNA recombination</keyword>
<evidence type="ECO:0000256" key="2">
    <source>
        <dbReference type="ARBA" id="ARBA00010961"/>
    </source>
</evidence>
<evidence type="ECO:0000256" key="4">
    <source>
        <dbReference type="ARBA" id="ARBA00023125"/>
    </source>
</evidence>
<keyword evidence="4" id="KW-0238">DNA-binding</keyword>
<gene>
    <name evidence="7" type="ORF">GA0061099_10599</name>
</gene>
<dbReference type="RefSeq" id="WP_074448641.1">
    <property type="nucleotide sequence ID" value="NZ_FMAE01000059.1"/>
</dbReference>
<dbReference type="GO" id="GO:0003677">
    <property type="term" value="F:DNA binding"/>
    <property type="evidence" value="ECO:0007669"/>
    <property type="project" value="UniProtKB-KW"/>
</dbReference>
<evidence type="ECO:0000256" key="1">
    <source>
        <dbReference type="ARBA" id="ARBA00002190"/>
    </source>
</evidence>
<dbReference type="AlphaFoldDB" id="A0A1C3XM52"/>
<evidence type="ECO:0000256" key="3">
    <source>
        <dbReference type="ARBA" id="ARBA00022578"/>
    </source>
</evidence>
<proteinExistence type="inferred from homology"/>
<evidence type="ECO:0000256" key="5">
    <source>
        <dbReference type="ARBA" id="ARBA00023172"/>
    </source>
</evidence>